<keyword evidence="8" id="KW-1185">Reference proteome</keyword>
<name>A0ABM0KB79_APLCA</name>
<keyword evidence="1" id="KW-0341">Growth regulation</keyword>
<proteinExistence type="predicted"/>
<dbReference type="PROSITE" id="PS50001">
    <property type="entry name" value="SH2"/>
    <property type="match status" value="1"/>
</dbReference>
<keyword evidence="2" id="KW-0734">Signal transduction inhibitor</keyword>
<dbReference type="Pfam" id="PF07525">
    <property type="entry name" value="SOCS_box"/>
    <property type="match status" value="1"/>
</dbReference>
<evidence type="ECO:0000256" key="1">
    <source>
        <dbReference type="ARBA" id="ARBA00022604"/>
    </source>
</evidence>
<dbReference type="PANTHER" id="PTHR10155:SF16">
    <property type="entry name" value="SUPPRESSOR OF CYTOKINE SIGNALING 2"/>
    <property type="match status" value="1"/>
</dbReference>
<dbReference type="PROSITE" id="PS50225">
    <property type="entry name" value="SOCS"/>
    <property type="match status" value="1"/>
</dbReference>
<evidence type="ECO:0000313" key="8">
    <source>
        <dbReference type="Proteomes" id="UP000694888"/>
    </source>
</evidence>
<evidence type="ECO:0000256" key="2">
    <source>
        <dbReference type="ARBA" id="ARBA00022700"/>
    </source>
</evidence>
<gene>
    <name evidence="9" type="primary">LOC101856240</name>
</gene>
<dbReference type="Proteomes" id="UP000694888">
    <property type="component" value="Unplaced"/>
</dbReference>
<dbReference type="InterPro" id="IPR001496">
    <property type="entry name" value="SOCS_box"/>
</dbReference>
<dbReference type="PANTHER" id="PTHR10155">
    <property type="entry name" value="PHOSPHATIDYLINOSITOL 3-KINASE REGULATORY SUBUNIT"/>
    <property type="match status" value="1"/>
</dbReference>
<dbReference type="InterPro" id="IPR000980">
    <property type="entry name" value="SH2"/>
</dbReference>
<evidence type="ECO:0000256" key="5">
    <source>
        <dbReference type="PROSITE-ProRule" id="PRU00191"/>
    </source>
</evidence>
<keyword evidence="3" id="KW-0833">Ubl conjugation pathway</keyword>
<accession>A0ABM0KB79</accession>
<keyword evidence="4 5" id="KW-0727">SH2 domain</keyword>
<evidence type="ECO:0000313" key="9">
    <source>
        <dbReference type="RefSeq" id="XP_005113414.1"/>
    </source>
</evidence>
<dbReference type="SMART" id="SM00969">
    <property type="entry name" value="SOCS_box"/>
    <property type="match status" value="1"/>
</dbReference>
<dbReference type="Pfam" id="PF00017">
    <property type="entry name" value="SH2"/>
    <property type="match status" value="1"/>
</dbReference>
<protein>
    <submittedName>
        <fullName evidence="9">Suppressor of cytokine signaling 2</fullName>
    </submittedName>
</protein>
<dbReference type="Gene3D" id="3.30.505.10">
    <property type="entry name" value="SH2 domain"/>
    <property type="match status" value="1"/>
</dbReference>
<evidence type="ECO:0000259" key="7">
    <source>
        <dbReference type="PROSITE" id="PS50225"/>
    </source>
</evidence>
<dbReference type="CDD" id="cd03587">
    <property type="entry name" value="SOCS"/>
    <property type="match status" value="1"/>
</dbReference>
<dbReference type="SUPFAM" id="SSF55550">
    <property type="entry name" value="SH2 domain"/>
    <property type="match status" value="1"/>
</dbReference>
<dbReference type="SUPFAM" id="SSF158235">
    <property type="entry name" value="SOCS box-like"/>
    <property type="match status" value="1"/>
</dbReference>
<sequence>MFFTINRFHSSCTLHSESAEMKEVIACICGKYCEERVRQFLTLQHSPAFSQILVSKCYIDSKQLSFSGTPSVACASQKLGHLSHISNAVPDPPANILVPGEHDFMARNNGQGNRVGHRVEVAYDSGFSSGGFSSHIDSEDDFDTLRRNHEELVAGGFYFPSIDQPAAMKLLKRAKAGSFLIRDSAHPGYIYSVSVRSEQGATSVRISYTDGLFGFDGDEEQPKVKPRFDSLVALLDYYALNQLKHGKCLTMRGKTDRKSVEIPFAKPLRKTAPSLAHLARVKINASIDREELYELSIASLPLPDKLKQFIRDYPYRL</sequence>
<dbReference type="SMART" id="SM00252">
    <property type="entry name" value="SH2"/>
    <property type="match status" value="1"/>
</dbReference>
<dbReference type="GeneID" id="101856240"/>
<reference evidence="9" key="1">
    <citation type="submission" date="2025-08" db="UniProtKB">
        <authorList>
            <consortium name="RefSeq"/>
        </authorList>
    </citation>
    <scope>IDENTIFICATION</scope>
</reference>
<organism evidence="8 9">
    <name type="scientific">Aplysia californica</name>
    <name type="common">California sea hare</name>
    <dbReference type="NCBI Taxonomy" id="6500"/>
    <lineage>
        <taxon>Eukaryota</taxon>
        <taxon>Metazoa</taxon>
        <taxon>Spiralia</taxon>
        <taxon>Lophotrochozoa</taxon>
        <taxon>Mollusca</taxon>
        <taxon>Gastropoda</taxon>
        <taxon>Heterobranchia</taxon>
        <taxon>Euthyneura</taxon>
        <taxon>Tectipleura</taxon>
        <taxon>Aplysiida</taxon>
        <taxon>Aplysioidea</taxon>
        <taxon>Aplysiidae</taxon>
        <taxon>Aplysia</taxon>
    </lineage>
</organism>
<evidence type="ECO:0000256" key="4">
    <source>
        <dbReference type="ARBA" id="ARBA00022999"/>
    </source>
</evidence>
<evidence type="ECO:0000256" key="3">
    <source>
        <dbReference type="ARBA" id="ARBA00022786"/>
    </source>
</evidence>
<evidence type="ECO:0000259" key="6">
    <source>
        <dbReference type="PROSITE" id="PS50001"/>
    </source>
</evidence>
<dbReference type="InterPro" id="IPR036860">
    <property type="entry name" value="SH2_dom_sf"/>
</dbReference>
<dbReference type="CDD" id="cd09923">
    <property type="entry name" value="SH2_SOCS_family"/>
    <property type="match status" value="1"/>
</dbReference>
<feature type="domain" description="SH2" evidence="6">
    <location>
        <begin position="157"/>
        <end position="238"/>
    </location>
</feature>
<dbReference type="RefSeq" id="XP_005113414.1">
    <property type="nucleotide sequence ID" value="XM_005113357.3"/>
</dbReference>
<feature type="domain" description="SOCS box" evidence="7">
    <location>
        <begin position="259"/>
        <end position="316"/>
    </location>
</feature>
<dbReference type="InterPro" id="IPR036036">
    <property type="entry name" value="SOCS_box-like_dom_sf"/>
</dbReference>